<keyword evidence="2" id="KW-1185">Reference proteome</keyword>
<organism evidence="1 2">
    <name type="scientific">Spirosoma agri</name>
    <dbReference type="NCBI Taxonomy" id="1987381"/>
    <lineage>
        <taxon>Bacteria</taxon>
        <taxon>Pseudomonadati</taxon>
        <taxon>Bacteroidota</taxon>
        <taxon>Cytophagia</taxon>
        <taxon>Cytophagales</taxon>
        <taxon>Cytophagaceae</taxon>
        <taxon>Spirosoma</taxon>
    </lineage>
</organism>
<gene>
    <name evidence="1" type="ORF">GK091_06740</name>
</gene>
<evidence type="ECO:0000313" key="1">
    <source>
        <dbReference type="EMBL" id="NEU66570.1"/>
    </source>
</evidence>
<evidence type="ECO:0000313" key="2">
    <source>
        <dbReference type="Proteomes" id="UP000477386"/>
    </source>
</evidence>
<dbReference type="EMBL" id="JAAGNZ010000001">
    <property type="protein sequence ID" value="NEU66570.1"/>
    <property type="molecule type" value="Genomic_DNA"/>
</dbReference>
<protein>
    <recommendedName>
        <fullName evidence="3">WYL domain-containing protein</fullName>
    </recommendedName>
</protein>
<comment type="caution">
    <text evidence="1">The sequence shown here is derived from an EMBL/GenBank/DDBJ whole genome shotgun (WGS) entry which is preliminary data.</text>
</comment>
<proteinExistence type="predicted"/>
<dbReference type="Proteomes" id="UP000477386">
    <property type="component" value="Unassembled WGS sequence"/>
</dbReference>
<dbReference type="AlphaFoldDB" id="A0A6M0IE59"/>
<name>A0A6M0IE59_9BACT</name>
<accession>A0A6M0IE59</accession>
<sequence>MTPQSQNQFLTLIGTAITDHRVIQIKHKNIWRTVEPYMAGLSRETQTPGLYGFCRDVIPARYQNVDNRWQVFPFDDIEAIELTYYEFRPHLEYTGNFDRMQPVYIKLTPALVGSR</sequence>
<evidence type="ECO:0008006" key="3">
    <source>
        <dbReference type="Google" id="ProtNLM"/>
    </source>
</evidence>
<dbReference type="RefSeq" id="WP_164035827.1">
    <property type="nucleotide sequence ID" value="NZ_JAAGNZ010000001.1"/>
</dbReference>
<reference evidence="1 2" key="1">
    <citation type="submission" date="2020-02" db="EMBL/GenBank/DDBJ databases">
        <title>Draft genome sequence of two Spirosoma agri KCTC 52727 and Spirosoma terrae KCTC 52035.</title>
        <authorList>
            <person name="Rojas J."/>
            <person name="Ambika Manirajan B."/>
            <person name="Ratering S."/>
            <person name="Suarez C."/>
            <person name="Schnell S."/>
        </authorList>
    </citation>
    <scope>NUCLEOTIDE SEQUENCE [LARGE SCALE GENOMIC DNA]</scope>
    <source>
        <strain evidence="1 2">KCTC 52727</strain>
    </source>
</reference>